<dbReference type="SUPFAM" id="SSF47473">
    <property type="entry name" value="EF-hand"/>
    <property type="match status" value="1"/>
</dbReference>
<dbReference type="CDD" id="cd00051">
    <property type="entry name" value="EFh"/>
    <property type="match status" value="1"/>
</dbReference>
<dbReference type="InterPro" id="IPR018247">
    <property type="entry name" value="EF_Hand_1_Ca_BS"/>
</dbReference>
<dbReference type="Pfam" id="PF13499">
    <property type="entry name" value="EF-hand_7"/>
    <property type="match status" value="1"/>
</dbReference>
<protein>
    <submittedName>
        <fullName evidence="4">Calcium-dependent protein kinase CDPK1</fullName>
    </submittedName>
</protein>
<reference evidence="5" key="1">
    <citation type="journal article" date="2011" name="Nature">
        <title>Genome sequence and analysis of the tuber crop potato.</title>
        <authorList>
            <consortium name="The Potato Genome Sequencing Consortium"/>
        </authorList>
    </citation>
    <scope>NUCLEOTIDE SEQUENCE [LARGE SCALE GENOMIC DNA]</scope>
    <source>
        <strain evidence="5">cv. DM1-3 516 R44</strain>
    </source>
</reference>
<dbReference type="Proteomes" id="UP000011115">
    <property type="component" value="Unassembled WGS sequence"/>
</dbReference>
<evidence type="ECO:0000256" key="1">
    <source>
        <dbReference type="ARBA" id="ARBA00022837"/>
    </source>
</evidence>
<feature type="signal peptide" evidence="2">
    <location>
        <begin position="1"/>
        <end position="26"/>
    </location>
</feature>
<dbReference type="PROSITE" id="PS00018">
    <property type="entry name" value="EF_HAND_1"/>
    <property type="match status" value="1"/>
</dbReference>
<dbReference type="SMART" id="SM00054">
    <property type="entry name" value="EFh"/>
    <property type="match status" value="1"/>
</dbReference>
<dbReference type="AlphaFoldDB" id="M1C158"/>
<dbReference type="HOGENOM" id="CLU_2390315_0_0_1"/>
<feature type="domain" description="EF-hand" evidence="3">
    <location>
        <begin position="42"/>
        <end position="77"/>
    </location>
</feature>
<accession>M1C158</accession>
<evidence type="ECO:0000313" key="5">
    <source>
        <dbReference type="Proteomes" id="UP000011115"/>
    </source>
</evidence>
<name>M1C158_SOLTU</name>
<reference evidence="4" key="2">
    <citation type="submission" date="2015-06" db="UniProtKB">
        <authorList>
            <consortium name="EnsemblPlants"/>
        </authorList>
    </citation>
    <scope>IDENTIFICATION</scope>
    <source>
        <strain evidence="4">DM1-3 516 R44</strain>
    </source>
</reference>
<dbReference type="PROSITE" id="PS50222">
    <property type="entry name" value="EF_HAND_2"/>
    <property type="match status" value="1"/>
</dbReference>
<keyword evidence="5" id="KW-1185">Reference proteome</keyword>
<evidence type="ECO:0000313" key="4">
    <source>
        <dbReference type="EnsemblPlants" id="PGSC0003DMT400057483"/>
    </source>
</evidence>
<gene>
    <name evidence="4" type="primary">CDPK2</name>
</gene>
<dbReference type="Gramene" id="PGSC0003DMT400057483">
    <property type="protein sequence ID" value="PGSC0003DMT400057483"/>
    <property type="gene ID" value="PGSC0003DMG400022318"/>
</dbReference>
<proteinExistence type="predicted"/>
<organism evidence="4 5">
    <name type="scientific">Solanum tuberosum</name>
    <name type="common">Potato</name>
    <dbReference type="NCBI Taxonomy" id="4113"/>
    <lineage>
        <taxon>Eukaryota</taxon>
        <taxon>Viridiplantae</taxon>
        <taxon>Streptophyta</taxon>
        <taxon>Embryophyta</taxon>
        <taxon>Tracheophyta</taxon>
        <taxon>Spermatophyta</taxon>
        <taxon>Magnoliopsida</taxon>
        <taxon>eudicotyledons</taxon>
        <taxon>Gunneridae</taxon>
        <taxon>Pentapetalae</taxon>
        <taxon>asterids</taxon>
        <taxon>lamiids</taxon>
        <taxon>Solanales</taxon>
        <taxon>Solanaceae</taxon>
        <taxon>Solanoideae</taxon>
        <taxon>Solaneae</taxon>
        <taxon>Solanum</taxon>
    </lineage>
</organism>
<dbReference type="OrthoDB" id="40902at2759"/>
<dbReference type="GO" id="GO:0005509">
    <property type="term" value="F:calcium ion binding"/>
    <property type="evidence" value="ECO:0007669"/>
    <property type="project" value="InterPro"/>
</dbReference>
<keyword evidence="1" id="KW-0106">Calcium</keyword>
<evidence type="ECO:0000256" key="2">
    <source>
        <dbReference type="SAM" id="SignalP"/>
    </source>
</evidence>
<dbReference type="InterPro" id="IPR002048">
    <property type="entry name" value="EF_hand_dom"/>
</dbReference>
<sequence>MYLPYLGSCACMLAVLFFLLQVITRCIVCCWNQVIAENLSAEEIHGLKAMFHNIDTDNSGTITYEELKSGLAKLGSKLTEAEVKQLMEAVSRNY</sequence>
<keyword evidence="2" id="KW-0732">Signal</keyword>
<dbReference type="ExpressionAtlas" id="M1C158">
    <property type="expression patterns" value="baseline and differential"/>
</dbReference>
<dbReference type="Gene3D" id="1.10.238.10">
    <property type="entry name" value="EF-hand"/>
    <property type="match status" value="1"/>
</dbReference>
<dbReference type="EnsemblPlants" id="PGSC0003DMT400057483">
    <property type="protein sequence ID" value="PGSC0003DMT400057483"/>
    <property type="gene ID" value="PGSC0003DMG400022318"/>
</dbReference>
<dbReference type="InterPro" id="IPR011992">
    <property type="entry name" value="EF-hand-dom_pair"/>
</dbReference>
<evidence type="ECO:0000259" key="3">
    <source>
        <dbReference type="PROSITE" id="PS50222"/>
    </source>
</evidence>
<feature type="chain" id="PRO_5004012350" evidence="2">
    <location>
        <begin position="27"/>
        <end position="94"/>
    </location>
</feature>